<organism evidence="2 5">
    <name type="scientific">Mycobacterium persicum</name>
    <dbReference type="NCBI Taxonomy" id="1487726"/>
    <lineage>
        <taxon>Bacteria</taxon>
        <taxon>Bacillati</taxon>
        <taxon>Actinomycetota</taxon>
        <taxon>Actinomycetes</taxon>
        <taxon>Mycobacteriales</taxon>
        <taxon>Mycobacteriaceae</taxon>
        <taxon>Mycobacterium</taxon>
    </lineage>
</organism>
<evidence type="ECO:0000313" key="2">
    <source>
        <dbReference type="EMBL" id="ORC09137.1"/>
    </source>
</evidence>
<feature type="region of interest" description="Disordered" evidence="1">
    <location>
        <begin position="98"/>
        <end position="119"/>
    </location>
</feature>
<keyword evidence="6" id="KW-1185">Reference proteome</keyword>
<gene>
    <name evidence="2" type="ORF">B4U45_23590</name>
    <name evidence="3" type="ORF">LAUMK42_01722</name>
    <name evidence="4" type="ORF">LAUMK4_01504</name>
</gene>
<comment type="caution">
    <text evidence="2">The sequence shown here is derived from an EMBL/GenBank/DDBJ whole genome shotgun (WGS) entry which is preliminary data.</text>
</comment>
<dbReference type="Proteomes" id="UP000271464">
    <property type="component" value="Unassembled WGS sequence"/>
</dbReference>
<dbReference type="AlphaFoldDB" id="A0A1X0LDT7"/>
<evidence type="ECO:0000313" key="4">
    <source>
        <dbReference type="EMBL" id="VAZ90700.1"/>
    </source>
</evidence>
<evidence type="ECO:0000313" key="3">
    <source>
        <dbReference type="EMBL" id="VAZ82912.1"/>
    </source>
</evidence>
<dbReference type="Proteomes" id="UP000192335">
    <property type="component" value="Unassembled WGS sequence"/>
</dbReference>
<accession>A0A1X0LDT7</accession>
<proteinExistence type="predicted"/>
<reference evidence="6 7" key="2">
    <citation type="submission" date="2018-09" db="EMBL/GenBank/DDBJ databases">
        <authorList>
            <person name="Tagini F."/>
        </authorList>
    </citation>
    <scope>NUCLEOTIDE SEQUENCE [LARGE SCALE GENOMIC DNA]</scope>
    <source>
        <strain evidence="4 6">MK4</strain>
        <strain evidence="3 7">MK42</strain>
    </source>
</reference>
<evidence type="ECO:0000313" key="7">
    <source>
        <dbReference type="Proteomes" id="UP000279331"/>
    </source>
</evidence>
<name>A0A1X0LDT7_9MYCO</name>
<evidence type="ECO:0000313" key="6">
    <source>
        <dbReference type="Proteomes" id="UP000271464"/>
    </source>
</evidence>
<dbReference type="EMBL" id="MWQA01000001">
    <property type="protein sequence ID" value="ORC09137.1"/>
    <property type="molecule type" value="Genomic_DNA"/>
</dbReference>
<sequence>MTRAAGSYQQARAGAAGLDEELREAAAQGRLASGVIRDQARAVAASTAALGCSPAGAHLIMAAMDQHLSAMQGQLQTTETQYRAASATLRQTAAGYQALAGGAKDSPPAAPLDSSTKTK</sequence>
<reference evidence="2 5" key="1">
    <citation type="submission" date="2017-02" db="EMBL/GenBank/DDBJ databases">
        <title>Mycobacterium kansasii genomes.</title>
        <authorList>
            <person name="Borowka P."/>
            <person name="Strapagiel D."/>
            <person name="Marciniak B."/>
            <person name="Lach J."/>
            <person name="Bakula Z."/>
            <person name="Van Ingen J."/>
            <person name="Safianowska A."/>
            <person name="Brzostek A."/>
            <person name="Dziadek J."/>
            <person name="Jagielski T."/>
        </authorList>
    </citation>
    <scope>NUCLEOTIDE SEQUENCE [LARGE SCALE GENOMIC DNA]</scope>
    <source>
        <strain evidence="2 5">12MK</strain>
    </source>
</reference>
<dbReference type="EMBL" id="UPHM01000028">
    <property type="protein sequence ID" value="VAZ90700.1"/>
    <property type="molecule type" value="Genomic_DNA"/>
</dbReference>
<dbReference type="EMBL" id="UPHL01000042">
    <property type="protein sequence ID" value="VAZ82912.1"/>
    <property type="molecule type" value="Genomic_DNA"/>
</dbReference>
<dbReference type="Proteomes" id="UP000279331">
    <property type="component" value="Unassembled WGS sequence"/>
</dbReference>
<protein>
    <submittedName>
        <fullName evidence="2">Uncharacterized protein</fullName>
    </submittedName>
</protein>
<evidence type="ECO:0000256" key="1">
    <source>
        <dbReference type="SAM" id="MobiDB-lite"/>
    </source>
</evidence>
<evidence type="ECO:0000313" key="5">
    <source>
        <dbReference type="Proteomes" id="UP000192335"/>
    </source>
</evidence>